<evidence type="ECO:0000256" key="3">
    <source>
        <dbReference type="ARBA" id="ARBA00023274"/>
    </source>
</evidence>
<dbReference type="Pfam" id="PF01777">
    <property type="entry name" value="Ribosomal_L27e"/>
    <property type="match status" value="1"/>
</dbReference>
<evidence type="ECO:0000313" key="5">
    <source>
        <dbReference type="EMBL" id="TQN73436.1"/>
    </source>
</evidence>
<keyword evidence="3" id="KW-0687">Ribonucleoprotein</keyword>
<evidence type="ECO:0000313" key="6">
    <source>
        <dbReference type="Proteomes" id="UP000326340"/>
    </source>
</evidence>
<sequence length="436" mass="49191">MASMDLTRRDVNVLDKIKDPESDPSTNVMLDPSLPRDPHITNTSVYERVIQKEREIILSMQQLELQLAGLRPKTVAEPVQEYKGLLSKLDNFIEEYPNYASLRNNRVQALRRLYGDTILLAGAPTTPHRLIQSPEPAEATRYARIALEDIDMSIALLTPCTVFGAMSPQAAKTLSLAYTQRAAIYHTSAKLMNGHAVQVEESRREARWTKLEFEEAASHDFAFGGRYGNEIAKGLAVSTNPTAKLCGQMVREAMKKEYGPSRRKGLLRILALLLLLAIDPRGRSTQPDHQGKDRVGDLGDDVKMKFLKVGRVAIITHGRYAGKKVVIIQPVDSGNKAHPFGHALVAGIERYPSKITRRMSKTRQEKRNKIKPFVKLVNYNHLMPTRYTLELEGLKGVVSNDTFKEVTQREDAKKTVKKVLEERYTSGKNRWFFTPL</sequence>
<dbReference type="GO" id="GO:1990904">
    <property type="term" value="C:ribonucleoprotein complex"/>
    <property type="evidence" value="ECO:0007669"/>
    <property type="project" value="UniProtKB-KW"/>
</dbReference>
<keyword evidence="6" id="KW-1185">Reference proteome</keyword>
<dbReference type="InterPro" id="IPR001141">
    <property type="entry name" value="Ribosomal_eL27"/>
</dbReference>
<dbReference type="GO" id="GO:0006412">
    <property type="term" value="P:translation"/>
    <property type="evidence" value="ECO:0007669"/>
    <property type="project" value="InterPro"/>
</dbReference>
<reference evidence="5 6" key="1">
    <citation type="journal article" date="2019" name="Sci. Rep.">
        <title>Colletotrichum shisoi sp. nov., an anthracnose pathogen of Perilla frutescens in Japan: molecular phylogenetic, morphological and genomic evidence.</title>
        <authorList>
            <person name="Gan P."/>
            <person name="Tsushima A."/>
            <person name="Hiroyama R."/>
            <person name="Narusaka M."/>
            <person name="Takano Y."/>
            <person name="Narusaka Y."/>
            <person name="Kawaradani M."/>
            <person name="Damm U."/>
            <person name="Shirasu K."/>
        </authorList>
    </citation>
    <scope>NUCLEOTIDE SEQUENCE [LARGE SCALE GENOMIC DNA]</scope>
    <source>
        <strain evidence="5 6">PG-2018a</strain>
    </source>
</reference>
<accession>A0A5Q4C3K6</accession>
<dbReference type="Proteomes" id="UP000326340">
    <property type="component" value="Unassembled WGS sequence"/>
</dbReference>
<dbReference type="GO" id="GO:0005840">
    <property type="term" value="C:ribosome"/>
    <property type="evidence" value="ECO:0007669"/>
    <property type="project" value="UniProtKB-KW"/>
</dbReference>
<name>A0A5Q4C3K6_9PEZI</name>
<dbReference type="InterPro" id="IPR041991">
    <property type="entry name" value="Ribosomal_eL27_KOW"/>
</dbReference>
<dbReference type="PANTHER" id="PTHR10497">
    <property type="entry name" value="60S RIBOSOMAL PROTEIN L27"/>
    <property type="match status" value="1"/>
</dbReference>
<proteinExistence type="inferred from homology"/>
<dbReference type="CDD" id="cd06090">
    <property type="entry name" value="KOW_RPL27"/>
    <property type="match status" value="1"/>
</dbReference>
<keyword evidence="2 5" id="KW-0689">Ribosomal protein</keyword>
<protein>
    <submittedName>
        <fullName evidence="5">60S ribosomal protein L27-A</fullName>
    </submittedName>
</protein>
<dbReference type="OrthoDB" id="539634at2759"/>
<dbReference type="AlphaFoldDB" id="A0A5Q4C3K6"/>
<feature type="region of interest" description="Disordered" evidence="4">
    <location>
        <begin position="17"/>
        <end position="36"/>
    </location>
</feature>
<dbReference type="FunFam" id="2.30.30.770:FF:000001">
    <property type="entry name" value="60S ribosomal protein L27"/>
    <property type="match status" value="1"/>
</dbReference>
<dbReference type="InterPro" id="IPR008991">
    <property type="entry name" value="Translation_prot_SH3-like_sf"/>
</dbReference>
<organism evidence="5 6">
    <name type="scientific">Colletotrichum shisoi</name>
    <dbReference type="NCBI Taxonomy" id="2078593"/>
    <lineage>
        <taxon>Eukaryota</taxon>
        <taxon>Fungi</taxon>
        <taxon>Dikarya</taxon>
        <taxon>Ascomycota</taxon>
        <taxon>Pezizomycotina</taxon>
        <taxon>Sordariomycetes</taxon>
        <taxon>Hypocreomycetidae</taxon>
        <taxon>Glomerellales</taxon>
        <taxon>Glomerellaceae</taxon>
        <taxon>Colletotrichum</taxon>
        <taxon>Colletotrichum destructivum species complex</taxon>
    </lineage>
</organism>
<evidence type="ECO:0000256" key="2">
    <source>
        <dbReference type="ARBA" id="ARBA00022980"/>
    </source>
</evidence>
<dbReference type="EMBL" id="PUHP01000096">
    <property type="protein sequence ID" value="TQN73436.1"/>
    <property type="molecule type" value="Genomic_DNA"/>
</dbReference>
<evidence type="ECO:0000256" key="4">
    <source>
        <dbReference type="SAM" id="MobiDB-lite"/>
    </source>
</evidence>
<feature type="non-terminal residue" evidence="5">
    <location>
        <position position="436"/>
    </location>
</feature>
<gene>
    <name evidence="5" type="ORF">CSHISOI_02033</name>
</gene>
<dbReference type="Gene3D" id="2.30.30.770">
    <property type="match status" value="1"/>
</dbReference>
<dbReference type="GO" id="GO:0003735">
    <property type="term" value="F:structural constituent of ribosome"/>
    <property type="evidence" value="ECO:0007669"/>
    <property type="project" value="InterPro"/>
</dbReference>
<comment type="caution">
    <text evidence="5">The sequence shown here is derived from an EMBL/GenBank/DDBJ whole genome shotgun (WGS) entry which is preliminary data.</text>
</comment>
<dbReference type="InterPro" id="IPR038655">
    <property type="entry name" value="Ribosomal_eL27_sf"/>
</dbReference>
<comment type="similarity">
    <text evidence="1">Belongs to the eukaryotic ribosomal protein eL27 family.</text>
</comment>
<evidence type="ECO:0000256" key="1">
    <source>
        <dbReference type="ARBA" id="ARBA00009124"/>
    </source>
</evidence>
<dbReference type="SUPFAM" id="SSF50104">
    <property type="entry name" value="Translation proteins SH3-like domain"/>
    <property type="match status" value="1"/>
</dbReference>